<comment type="pathway">
    <text evidence="1">Nucleotide-sugar biosynthesis; UDP-alpha-D-glucuronate biosynthesis; UDP-alpha-D-glucuronate from UDP-alpha-D-glucose: step 1/1.</text>
</comment>
<sequence length="439" mass="48900">MKMKLAIAGTGYVGLVTGVTLSDVGHTVTCFDVDEQKIQILKQGTSPIFEPGLEEMIRKNTEEGRLSFTTKPKIAYEEAECIFIAVGTPEGQNGSANLQYVERAAIAIAKHAKNNPVVVIKSTVPVGTNEKIEKILYEYSGHHLNVVSNPEFLREGSAIVDTFSGDRIVIGASDKAAGDRVEAIYKPLKLPIVRTDIRSAEMIKYASNAFLATKISFINEIAILCEKTGANIIDVAKGMGMDKRIGEQFLRAGIGFGGSCFPKDTNALQKLALDYDYQFKILSSVTEVNHEQKKHLFHKAKQYFQDLNGKKVAILGLSFKPNTDDIREAPSLDLIQELLLEGAEITVYDPIAMENVKKIYGDRLQYASSVSECIEDKEIAFIVTEWKDIRDTSFATYRKLMREPMIIDGRNCYSLEEAAKEHVNYISIGRKPVFFKKFQ</sequence>
<dbReference type="GO" id="GO:0000271">
    <property type="term" value="P:polysaccharide biosynthetic process"/>
    <property type="evidence" value="ECO:0007669"/>
    <property type="project" value="InterPro"/>
</dbReference>
<dbReference type="InterPro" id="IPR036220">
    <property type="entry name" value="UDP-Glc/GDP-Man_DH_C_sf"/>
</dbReference>
<gene>
    <name evidence="12" type="ORF">J2S13_002344</name>
</gene>
<feature type="binding site" evidence="10">
    <location>
        <position position="37"/>
    </location>
    <ligand>
        <name>NAD(+)</name>
        <dbReference type="ChEBI" id="CHEBI:57540"/>
    </ligand>
</feature>
<feature type="binding site" evidence="10">
    <location>
        <position position="263"/>
    </location>
    <ligand>
        <name>NAD(+)</name>
        <dbReference type="ChEBI" id="CHEBI:57540"/>
    </ligand>
</feature>
<dbReference type="Proteomes" id="UP001237207">
    <property type="component" value="Unassembled WGS sequence"/>
</dbReference>
<dbReference type="AlphaFoldDB" id="A0AAJ1T081"/>
<evidence type="ECO:0000259" key="11">
    <source>
        <dbReference type="SMART" id="SM00984"/>
    </source>
</evidence>
<keyword evidence="13" id="KW-1185">Reference proteome</keyword>
<dbReference type="SUPFAM" id="SSF48179">
    <property type="entry name" value="6-phosphogluconate dehydrogenase C-terminal domain-like"/>
    <property type="match status" value="1"/>
</dbReference>
<protein>
    <recommendedName>
        <fullName evidence="3 7">UDP-glucose 6-dehydrogenase</fullName>
        <ecNumber evidence="3 7">1.1.1.22</ecNumber>
    </recommendedName>
</protein>
<evidence type="ECO:0000313" key="13">
    <source>
        <dbReference type="Proteomes" id="UP001237207"/>
    </source>
</evidence>
<feature type="binding site" evidence="10">
    <location>
        <position position="327"/>
    </location>
    <ligand>
        <name>NAD(+)</name>
        <dbReference type="ChEBI" id="CHEBI:57540"/>
    </ligand>
</feature>
<dbReference type="InterPro" id="IPR028357">
    <property type="entry name" value="UDPglc_DH_bac"/>
</dbReference>
<dbReference type="Pfam" id="PF00984">
    <property type="entry name" value="UDPG_MGDP_dh"/>
    <property type="match status" value="1"/>
</dbReference>
<dbReference type="PIRSF" id="PIRSF500134">
    <property type="entry name" value="UDPglc_DH_bac"/>
    <property type="match status" value="1"/>
</dbReference>
<evidence type="ECO:0000256" key="8">
    <source>
        <dbReference type="PIRSR" id="PIRSR500134-1"/>
    </source>
</evidence>
<dbReference type="SUPFAM" id="SSF52413">
    <property type="entry name" value="UDP-glucose/GDP-mannose dehydrogenase C-terminal domain"/>
    <property type="match status" value="1"/>
</dbReference>
<dbReference type="SUPFAM" id="SSF51735">
    <property type="entry name" value="NAD(P)-binding Rossmann-fold domains"/>
    <property type="match status" value="1"/>
</dbReference>
<feature type="binding site" evidence="10">
    <location>
        <position position="123"/>
    </location>
    <ligand>
        <name>NAD(+)</name>
        <dbReference type="ChEBI" id="CHEBI:57540"/>
    </ligand>
</feature>
<evidence type="ECO:0000256" key="10">
    <source>
        <dbReference type="PIRSR" id="PIRSR500134-3"/>
    </source>
</evidence>
<dbReference type="Gene3D" id="3.40.50.720">
    <property type="entry name" value="NAD(P)-binding Rossmann-like Domain"/>
    <property type="match status" value="2"/>
</dbReference>
<feature type="binding site" evidence="10">
    <location>
        <position position="155"/>
    </location>
    <ligand>
        <name>NAD(+)</name>
        <dbReference type="ChEBI" id="CHEBI:57540"/>
    </ligand>
</feature>
<dbReference type="InterPro" id="IPR014027">
    <property type="entry name" value="UDP-Glc/GDP-Man_DH_C"/>
</dbReference>
<dbReference type="PANTHER" id="PTHR43750">
    <property type="entry name" value="UDP-GLUCOSE 6-DEHYDROGENASE TUAD"/>
    <property type="match status" value="1"/>
</dbReference>
<feature type="binding site" evidence="10">
    <location>
        <position position="88"/>
    </location>
    <ligand>
        <name>NAD(+)</name>
        <dbReference type="ChEBI" id="CHEBI:57540"/>
    </ligand>
</feature>
<comment type="catalytic activity">
    <reaction evidence="6 7">
        <text>UDP-alpha-D-glucose + 2 NAD(+) + H2O = UDP-alpha-D-glucuronate + 2 NADH + 3 H(+)</text>
        <dbReference type="Rhea" id="RHEA:23596"/>
        <dbReference type="ChEBI" id="CHEBI:15377"/>
        <dbReference type="ChEBI" id="CHEBI:15378"/>
        <dbReference type="ChEBI" id="CHEBI:57540"/>
        <dbReference type="ChEBI" id="CHEBI:57945"/>
        <dbReference type="ChEBI" id="CHEBI:58052"/>
        <dbReference type="ChEBI" id="CHEBI:58885"/>
        <dbReference type="EC" id="1.1.1.22"/>
    </reaction>
</comment>
<evidence type="ECO:0000256" key="6">
    <source>
        <dbReference type="ARBA" id="ARBA00047473"/>
    </source>
</evidence>
<reference evidence="12" key="1">
    <citation type="submission" date="2023-07" db="EMBL/GenBank/DDBJ databases">
        <title>Genomic Encyclopedia of Type Strains, Phase IV (KMG-IV): sequencing the most valuable type-strain genomes for metagenomic binning, comparative biology and taxonomic classification.</title>
        <authorList>
            <person name="Goeker M."/>
        </authorList>
    </citation>
    <scope>NUCLEOTIDE SEQUENCE</scope>
    <source>
        <strain evidence="12">DSM 23947</strain>
    </source>
</reference>
<feature type="active site" description="Nucleophile" evidence="8">
    <location>
        <position position="260"/>
    </location>
</feature>
<dbReference type="GO" id="GO:0051287">
    <property type="term" value="F:NAD binding"/>
    <property type="evidence" value="ECO:0007669"/>
    <property type="project" value="InterPro"/>
</dbReference>
<dbReference type="PANTHER" id="PTHR43750:SF4">
    <property type="entry name" value="UDP-GLUCOSE 6-DEHYDROGENASE YWQF"/>
    <property type="match status" value="1"/>
</dbReference>
<dbReference type="EC" id="1.1.1.22" evidence="3 7"/>
<accession>A0AAJ1T081</accession>
<evidence type="ECO:0000256" key="1">
    <source>
        <dbReference type="ARBA" id="ARBA00004701"/>
    </source>
</evidence>
<dbReference type="InterPro" id="IPR001732">
    <property type="entry name" value="UDP-Glc/GDP-Man_DH_N"/>
</dbReference>
<dbReference type="Pfam" id="PF03720">
    <property type="entry name" value="UDPG_MGDP_dh_C"/>
    <property type="match status" value="1"/>
</dbReference>
<feature type="binding site" evidence="9">
    <location>
        <position position="257"/>
    </location>
    <ligand>
        <name>substrate</name>
    </ligand>
</feature>
<dbReference type="InterPro" id="IPR036291">
    <property type="entry name" value="NAD(P)-bd_dom_sf"/>
</dbReference>
<comment type="similarity">
    <text evidence="2 7">Belongs to the UDP-glucose/GDP-mannose dehydrogenase family.</text>
</comment>
<dbReference type="SMART" id="SM00984">
    <property type="entry name" value="UDPG_MGDP_dh_C"/>
    <property type="match status" value="1"/>
</dbReference>
<dbReference type="Pfam" id="PF03721">
    <property type="entry name" value="UDPG_MGDP_dh_N"/>
    <property type="match status" value="1"/>
</dbReference>
<keyword evidence="5 7" id="KW-0520">NAD</keyword>
<evidence type="ECO:0000256" key="2">
    <source>
        <dbReference type="ARBA" id="ARBA00006601"/>
    </source>
</evidence>
<comment type="caution">
    <text evidence="12">The sequence shown here is derived from an EMBL/GenBank/DDBJ whole genome shotgun (WGS) entry which is preliminary data.</text>
</comment>
<dbReference type="PIRSF" id="PIRSF000124">
    <property type="entry name" value="UDPglc_GDPman_dh"/>
    <property type="match status" value="1"/>
</dbReference>
<dbReference type="InterPro" id="IPR017476">
    <property type="entry name" value="UDP-Glc/GDP-Man"/>
</dbReference>
<feature type="binding site" evidence="10">
    <location>
        <position position="32"/>
    </location>
    <ligand>
        <name>NAD(+)</name>
        <dbReference type="ChEBI" id="CHEBI:57540"/>
    </ligand>
</feature>
<evidence type="ECO:0000256" key="9">
    <source>
        <dbReference type="PIRSR" id="PIRSR500134-2"/>
    </source>
</evidence>
<feature type="binding site" evidence="9">
    <location>
        <position position="320"/>
    </location>
    <ligand>
        <name>substrate</name>
    </ligand>
</feature>
<dbReference type="EMBL" id="JAUSUC010000030">
    <property type="protein sequence ID" value="MDQ0215924.1"/>
    <property type="molecule type" value="Genomic_DNA"/>
</dbReference>
<evidence type="ECO:0000313" key="12">
    <source>
        <dbReference type="EMBL" id="MDQ0215924.1"/>
    </source>
</evidence>
<dbReference type="InterPro" id="IPR014026">
    <property type="entry name" value="UDP-Glc/GDP-Man_DH_dimer"/>
</dbReference>
<dbReference type="Gene3D" id="1.20.5.100">
    <property type="entry name" value="Cytochrome c1, transmembrane anchor, C-terminal"/>
    <property type="match status" value="1"/>
</dbReference>
<feature type="domain" description="UDP-glucose/GDP-mannose dehydrogenase C-terminal" evidence="11">
    <location>
        <begin position="313"/>
        <end position="415"/>
    </location>
</feature>
<evidence type="ECO:0000256" key="3">
    <source>
        <dbReference type="ARBA" id="ARBA00012954"/>
    </source>
</evidence>
<feature type="binding site" evidence="9">
    <location>
        <begin position="152"/>
        <end position="155"/>
    </location>
    <ligand>
        <name>substrate</name>
    </ligand>
</feature>
<evidence type="ECO:0000256" key="4">
    <source>
        <dbReference type="ARBA" id="ARBA00023002"/>
    </source>
</evidence>
<evidence type="ECO:0000256" key="7">
    <source>
        <dbReference type="PIRNR" id="PIRNR000124"/>
    </source>
</evidence>
<dbReference type="NCBIfam" id="TIGR03026">
    <property type="entry name" value="NDP-sugDHase"/>
    <property type="match status" value="1"/>
</dbReference>
<proteinExistence type="inferred from homology"/>
<organism evidence="12 13">
    <name type="scientific">Oikeobacillus pervagus</name>
    <dbReference type="NCBI Taxonomy" id="1325931"/>
    <lineage>
        <taxon>Bacteria</taxon>
        <taxon>Bacillati</taxon>
        <taxon>Bacillota</taxon>
        <taxon>Bacilli</taxon>
        <taxon>Bacillales</taxon>
        <taxon>Bacillaceae</taxon>
        <taxon>Oikeobacillus</taxon>
    </lineage>
</organism>
<feature type="binding site" evidence="9">
    <location>
        <position position="204"/>
    </location>
    <ligand>
        <name>substrate</name>
    </ligand>
</feature>
<evidence type="ECO:0000256" key="5">
    <source>
        <dbReference type="ARBA" id="ARBA00023027"/>
    </source>
</evidence>
<dbReference type="GO" id="GO:0003979">
    <property type="term" value="F:UDP-glucose 6-dehydrogenase activity"/>
    <property type="evidence" value="ECO:0007669"/>
    <property type="project" value="UniProtKB-EC"/>
</dbReference>
<keyword evidence="4 7" id="KW-0560">Oxidoreductase</keyword>
<dbReference type="RefSeq" id="WP_307257922.1">
    <property type="nucleotide sequence ID" value="NZ_JAUSUC010000030.1"/>
</dbReference>
<dbReference type="InterPro" id="IPR008927">
    <property type="entry name" value="6-PGluconate_DH-like_C_sf"/>
</dbReference>
<feature type="binding site" evidence="9">
    <location>
        <begin position="249"/>
        <end position="253"/>
    </location>
    <ligand>
        <name>substrate</name>
    </ligand>
</feature>
<name>A0AAJ1T081_9BACI</name>